<dbReference type="NCBIfam" id="TIGR03026">
    <property type="entry name" value="NDP-sugDHase"/>
    <property type="match status" value="1"/>
</dbReference>
<keyword evidence="6" id="KW-1185">Reference proteome</keyword>
<dbReference type="SUPFAM" id="SSF52413">
    <property type="entry name" value="UDP-glucose/GDP-mannose dehydrogenase C-terminal domain"/>
    <property type="match status" value="1"/>
</dbReference>
<evidence type="ECO:0000313" key="6">
    <source>
        <dbReference type="Proteomes" id="UP000321261"/>
    </source>
</evidence>
<sequence>MTRIVVIGQGYVGLPLAVRAVEVGFEVVGYDTDKRRVDLLQRAKTFIDDVTDAQLATMLASGRYRPTADATVLAGFDVAVVSVPTPLRDGVPDLSYVKAAAVELGPHLRTGCCVVLESTTYPGTTEDVFIPLLEAGSALRAGRDYCVGYSPERIDPGNPRWTLKNTPKIVSGLDERSLDAVVGFYEQLVDQVVPVRTIREAELAKLLENTFRHVNIALVNELAMYCHGLGIDIWSVLDAAASKPFGFMKFTPGPGVGGHCLPIDPSYLQWQVRRAVGSNFRFIDIANDINDHMPDYVVTRVAEHLNRRYKAVNGSSILLVGLAYKANSGDARQSPALEVARRLADRGALLTAVDPLIDPQQVPPFVRVVPLTTEHVECADLVLVLTDHDALDWSLLERWSARILDTRNRVRSAEAERL</sequence>
<dbReference type="InterPro" id="IPR014026">
    <property type="entry name" value="UDP-Glc/GDP-Man_DH_dimer"/>
</dbReference>
<evidence type="ECO:0000256" key="2">
    <source>
        <dbReference type="ARBA" id="ARBA00023027"/>
    </source>
</evidence>
<dbReference type="InterPro" id="IPR036291">
    <property type="entry name" value="NAD(P)-bd_dom_sf"/>
</dbReference>
<dbReference type="Pfam" id="PF03720">
    <property type="entry name" value="UDPG_MGDP_dh_C"/>
    <property type="match status" value="1"/>
</dbReference>
<keyword evidence="2" id="KW-0520">NAD</keyword>
<dbReference type="Pfam" id="PF03721">
    <property type="entry name" value="UDPG_MGDP_dh_N"/>
    <property type="match status" value="1"/>
</dbReference>
<dbReference type="Gene3D" id="3.40.50.720">
    <property type="entry name" value="NAD(P)-binding Rossmann-like Domain"/>
    <property type="match status" value="2"/>
</dbReference>
<feature type="domain" description="UDP-glucose/GDP-mannose dehydrogenase C-terminal" evidence="4">
    <location>
        <begin position="318"/>
        <end position="412"/>
    </location>
</feature>
<dbReference type="SUPFAM" id="SSF51735">
    <property type="entry name" value="NAD(P)-binding Rossmann-fold domains"/>
    <property type="match status" value="1"/>
</dbReference>
<dbReference type="EMBL" id="VIWU01000001">
    <property type="protein sequence ID" value="TWF79035.1"/>
    <property type="molecule type" value="Genomic_DNA"/>
</dbReference>
<dbReference type="InterPro" id="IPR001732">
    <property type="entry name" value="UDP-Glc/GDP-Man_DH_N"/>
</dbReference>
<dbReference type="InterPro" id="IPR036220">
    <property type="entry name" value="UDP-Glc/GDP-Man_DH_C_sf"/>
</dbReference>
<dbReference type="PIRSF" id="PIRSF000124">
    <property type="entry name" value="UDPglc_GDPman_dh"/>
    <property type="match status" value="1"/>
</dbReference>
<proteinExistence type="inferred from homology"/>
<evidence type="ECO:0000259" key="4">
    <source>
        <dbReference type="SMART" id="SM00984"/>
    </source>
</evidence>
<dbReference type="PIRSF" id="PIRSF500136">
    <property type="entry name" value="UDP_ManNAc_DH"/>
    <property type="match status" value="1"/>
</dbReference>
<gene>
    <name evidence="5" type="ORF">FHX44_114961</name>
</gene>
<dbReference type="GO" id="GO:0000271">
    <property type="term" value="P:polysaccharide biosynthetic process"/>
    <property type="evidence" value="ECO:0007669"/>
    <property type="project" value="InterPro"/>
</dbReference>
<dbReference type="InterPro" id="IPR017476">
    <property type="entry name" value="UDP-Glc/GDP-Man"/>
</dbReference>
<keyword evidence="1" id="KW-0560">Oxidoreductase</keyword>
<dbReference type="AlphaFoldDB" id="A0A561SW00"/>
<dbReference type="SUPFAM" id="SSF48179">
    <property type="entry name" value="6-phosphogluconate dehydrogenase C-terminal domain-like"/>
    <property type="match status" value="1"/>
</dbReference>
<dbReference type="GO" id="GO:0051287">
    <property type="term" value="F:NAD binding"/>
    <property type="evidence" value="ECO:0007669"/>
    <property type="project" value="InterPro"/>
</dbReference>
<evidence type="ECO:0000256" key="3">
    <source>
        <dbReference type="PIRNR" id="PIRNR000124"/>
    </source>
</evidence>
<dbReference type="OrthoDB" id="5193947at2"/>
<accession>A0A561SW00</accession>
<evidence type="ECO:0000256" key="1">
    <source>
        <dbReference type="ARBA" id="ARBA00023002"/>
    </source>
</evidence>
<protein>
    <submittedName>
        <fullName evidence="5">UDP-N-acetyl-D-mannosaminuronic acid dehydrogenase/UDP-N-acetyl-D-glucosamine dehydrogenase</fullName>
    </submittedName>
</protein>
<dbReference type="InterPro" id="IPR028359">
    <property type="entry name" value="UDP_ManNAc/GlcNAc_DH"/>
</dbReference>
<dbReference type="GO" id="GO:0016616">
    <property type="term" value="F:oxidoreductase activity, acting on the CH-OH group of donors, NAD or NADP as acceptor"/>
    <property type="evidence" value="ECO:0007669"/>
    <property type="project" value="InterPro"/>
</dbReference>
<dbReference type="InterPro" id="IPR008927">
    <property type="entry name" value="6-PGluconate_DH-like_C_sf"/>
</dbReference>
<dbReference type="PANTHER" id="PTHR43491">
    <property type="entry name" value="UDP-N-ACETYL-D-MANNOSAMINE DEHYDROGENASE"/>
    <property type="match status" value="1"/>
</dbReference>
<comment type="caution">
    <text evidence="5">The sequence shown here is derived from an EMBL/GenBank/DDBJ whole genome shotgun (WGS) entry which is preliminary data.</text>
</comment>
<dbReference type="GO" id="GO:0016628">
    <property type="term" value="F:oxidoreductase activity, acting on the CH-CH group of donors, NAD or NADP as acceptor"/>
    <property type="evidence" value="ECO:0007669"/>
    <property type="project" value="InterPro"/>
</dbReference>
<dbReference type="InterPro" id="IPR014027">
    <property type="entry name" value="UDP-Glc/GDP-Man_DH_C"/>
</dbReference>
<comment type="similarity">
    <text evidence="3">Belongs to the UDP-glucose/GDP-mannose dehydrogenase family.</text>
</comment>
<organism evidence="5 6">
    <name type="scientific">Pseudonocardia hierapolitana</name>
    <dbReference type="NCBI Taxonomy" id="1128676"/>
    <lineage>
        <taxon>Bacteria</taxon>
        <taxon>Bacillati</taxon>
        <taxon>Actinomycetota</taxon>
        <taxon>Actinomycetes</taxon>
        <taxon>Pseudonocardiales</taxon>
        <taxon>Pseudonocardiaceae</taxon>
        <taxon>Pseudonocardia</taxon>
    </lineage>
</organism>
<dbReference type="Pfam" id="PF00984">
    <property type="entry name" value="UDPG_MGDP_dh"/>
    <property type="match status" value="1"/>
</dbReference>
<reference evidence="5 6" key="1">
    <citation type="submission" date="2019-06" db="EMBL/GenBank/DDBJ databases">
        <title>Sequencing the genomes of 1000 actinobacteria strains.</title>
        <authorList>
            <person name="Klenk H.-P."/>
        </authorList>
    </citation>
    <scope>NUCLEOTIDE SEQUENCE [LARGE SCALE GENOMIC DNA]</scope>
    <source>
        <strain evidence="5 6">DSM 45671</strain>
    </source>
</reference>
<dbReference type="Proteomes" id="UP000321261">
    <property type="component" value="Unassembled WGS sequence"/>
</dbReference>
<dbReference type="SMART" id="SM00984">
    <property type="entry name" value="UDPG_MGDP_dh_C"/>
    <property type="match status" value="1"/>
</dbReference>
<dbReference type="PANTHER" id="PTHR43491:SF1">
    <property type="entry name" value="UDP-N-ACETYL-D-MANNOSAMINE DEHYDROGENASE"/>
    <property type="match status" value="1"/>
</dbReference>
<dbReference type="RefSeq" id="WP_147257942.1">
    <property type="nucleotide sequence ID" value="NZ_VIWU01000001.1"/>
</dbReference>
<evidence type="ECO:0000313" key="5">
    <source>
        <dbReference type="EMBL" id="TWF79035.1"/>
    </source>
</evidence>
<name>A0A561SW00_9PSEU</name>